<dbReference type="PROSITE" id="PS50030">
    <property type="entry name" value="UBA"/>
    <property type="match status" value="1"/>
</dbReference>
<dbReference type="InterPro" id="IPR013849">
    <property type="entry name" value="DNA_helicase_Holl-junc_RuvA_I"/>
</dbReference>
<dbReference type="EMBL" id="CP060096">
    <property type="protein sequence ID" value="QSZ26735.1"/>
    <property type="molecule type" value="Genomic_DNA"/>
</dbReference>
<dbReference type="InterPro" id="IPR010994">
    <property type="entry name" value="RuvA_2-like"/>
</dbReference>
<comment type="subcellular location">
    <subcellularLocation>
        <location evidence="6">Cytoplasm</location>
    </subcellularLocation>
</comment>
<comment type="subunit">
    <text evidence="6">Homotetramer. Forms an RuvA(8)-RuvB(12)-Holliday junction (HJ) complex. HJ DNA is sandwiched between 2 RuvA tetramers; dsDNA enters through RuvA and exits via RuvB. An RuvB hexamer assembles on each DNA strand where it exits the tetramer. Each RuvB hexamer is contacted by two RuvA subunits (via domain III) on 2 adjacent RuvB subunits; this complex drives branch migration. In the full resolvosome a probable DNA-RuvA(4)-RuvB(12)-RuvC(2) complex forms which resolves the HJ.</text>
</comment>
<dbReference type="Gene3D" id="1.10.150.20">
    <property type="entry name" value="5' to 3' exonuclease, C-terminal subdomain"/>
    <property type="match status" value="1"/>
</dbReference>
<dbReference type="Pfam" id="PF14520">
    <property type="entry name" value="HHH_5"/>
    <property type="match status" value="1"/>
</dbReference>
<dbReference type="RefSeq" id="WP_284679417.1">
    <property type="nucleotide sequence ID" value="NZ_CP060096.1"/>
</dbReference>
<dbReference type="Gene3D" id="2.40.50.140">
    <property type="entry name" value="Nucleic acid-binding proteins"/>
    <property type="match status" value="1"/>
</dbReference>
<gene>
    <name evidence="6 9" type="primary">ruvA</name>
    <name evidence="9" type="ORF">ACETAC_07490</name>
</gene>
<dbReference type="Proteomes" id="UP000671913">
    <property type="component" value="Chromosome"/>
</dbReference>
<dbReference type="Pfam" id="PF07499">
    <property type="entry name" value="RuvA_C"/>
    <property type="match status" value="1"/>
</dbReference>
<evidence type="ECO:0000256" key="5">
    <source>
        <dbReference type="ARBA" id="ARBA00023204"/>
    </source>
</evidence>
<dbReference type="GO" id="GO:0005524">
    <property type="term" value="F:ATP binding"/>
    <property type="evidence" value="ECO:0007669"/>
    <property type="project" value="InterPro"/>
</dbReference>
<dbReference type="CDD" id="cd14332">
    <property type="entry name" value="UBA_RuvA_C"/>
    <property type="match status" value="1"/>
</dbReference>
<dbReference type="SMART" id="SM00278">
    <property type="entry name" value="HhH1"/>
    <property type="match status" value="2"/>
</dbReference>
<dbReference type="HAMAP" id="MF_00031">
    <property type="entry name" value="DNA_HJ_migration_RuvA"/>
    <property type="match status" value="1"/>
</dbReference>
<dbReference type="KEGG" id="aaut:ACETAC_07490"/>
<sequence>MLTYITGFLDYIGKDFVIVEVMGLGLKVVVPLSTLKELSSIGDKVKLYTHLQIKEDGFQIYGFKSKNEQEIFEKLVSISGIGPKAAISILSTLSVDKFIKAVNINDYMAIEESPGIGKKTAQRIILELKDKLNSINIENDSIEINEDALNALISLGYSKQESISALRGIDCDNLEDIIKQALKKLMK</sequence>
<dbReference type="GO" id="GO:0048476">
    <property type="term" value="C:Holliday junction resolvase complex"/>
    <property type="evidence" value="ECO:0007669"/>
    <property type="project" value="UniProtKB-UniRule"/>
</dbReference>
<dbReference type="SUPFAM" id="SSF47781">
    <property type="entry name" value="RuvA domain 2-like"/>
    <property type="match status" value="1"/>
</dbReference>
<proteinExistence type="inferred from homology"/>
<dbReference type="Gene3D" id="1.10.8.10">
    <property type="entry name" value="DNA helicase RuvA subunit, C-terminal domain"/>
    <property type="match status" value="1"/>
</dbReference>
<dbReference type="InterPro" id="IPR000085">
    <property type="entry name" value="RuvA"/>
</dbReference>
<reference evidence="9" key="1">
    <citation type="submission" date="2020-08" db="EMBL/GenBank/DDBJ databases">
        <title>Genomic insights into the carbon and energy metabolism of the first obligate autotrophic acetogenic bacterium Aceticella autotrophica gen. nov., sp. nov.</title>
        <authorList>
            <person name="Toshchakov S.V."/>
            <person name="Elcheninov A.G."/>
            <person name="Kublanov I.V."/>
            <person name="Frolov E.N."/>
            <person name="Lebedinsky A.V."/>
        </authorList>
    </citation>
    <scope>NUCLEOTIDE SEQUENCE</scope>
    <source>
        <strain evidence="9">3443-3Ac</strain>
    </source>
</reference>
<comment type="caution">
    <text evidence="6">Lacks conserved residue(s) required for the propagation of feature annotation.</text>
</comment>
<comment type="domain">
    <text evidence="6">Has three domains with a flexible linker between the domains II and III and assumes an 'L' shape. Domain III is highly mobile and contacts RuvB.</text>
</comment>
<evidence type="ECO:0000256" key="1">
    <source>
        <dbReference type="ARBA" id="ARBA00022490"/>
    </source>
</evidence>
<organism evidence="9 10">
    <name type="scientific">Aceticella autotrophica</name>
    <dbReference type="NCBI Taxonomy" id="2755338"/>
    <lineage>
        <taxon>Bacteria</taxon>
        <taxon>Bacillati</taxon>
        <taxon>Bacillota</taxon>
        <taxon>Clostridia</taxon>
        <taxon>Thermoanaerobacterales</taxon>
        <taxon>Thermoanaerobacteraceae</taxon>
        <taxon>Aceticella</taxon>
    </lineage>
</organism>
<dbReference type="GO" id="GO:0009378">
    <property type="term" value="F:four-way junction helicase activity"/>
    <property type="evidence" value="ECO:0007669"/>
    <property type="project" value="InterPro"/>
</dbReference>
<feature type="domain" description="UBA" evidence="8">
    <location>
        <begin position="143"/>
        <end position="187"/>
    </location>
</feature>
<evidence type="ECO:0000256" key="4">
    <source>
        <dbReference type="ARBA" id="ARBA00023172"/>
    </source>
</evidence>
<evidence type="ECO:0000256" key="6">
    <source>
        <dbReference type="HAMAP-Rule" id="MF_00031"/>
    </source>
</evidence>
<keyword evidence="7" id="KW-0175">Coiled coil</keyword>
<dbReference type="GO" id="GO:0006281">
    <property type="term" value="P:DNA repair"/>
    <property type="evidence" value="ECO:0007669"/>
    <property type="project" value="UniProtKB-UniRule"/>
</dbReference>
<feature type="region of interest" description="Domain II" evidence="6">
    <location>
        <begin position="65"/>
        <end position="142"/>
    </location>
</feature>
<keyword evidence="4 6" id="KW-0233">DNA recombination</keyword>
<dbReference type="InterPro" id="IPR036267">
    <property type="entry name" value="RuvA_C_sf"/>
</dbReference>
<dbReference type="Pfam" id="PF01330">
    <property type="entry name" value="RuvA_N"/>
    <property type="match status" value="1"/>
</dbReference>
<dbReference type="NCBIfam" id="TIGR00084">
    <property type="entry name" value="ruvA"/>
    <property type="match status" value="1"/>
</dbReference>
<dbReference type="InterPro" id="IPR011114">
    <property type="entry name" value="RuvA_C"/>
</dbReference>
<evidence type="ECO:0000256" key="7">
    <source>
        <dbReference type="SAM" id="Coils"/>
    </source>
</evidence>
<keyword evidence="2 6" id="KW-0227">DNA damage</keyword>
<evidence type="ECO:0000313" key="9">
    <source>
        <dbReference type="EMBL" id="QSZ26735.1"/>
    </source>
</evidence>
<evidence type="ECO:0000256" key="3">
    <source>
        <dbReference type="ARBA" id="ARBA00023125"/>
    </source>
</evidence>
<protein>
    <recommendedName>
        <fullName evidence="6">Holliday junction branch migration complex subunit RuvA</fullName>
    </recommendedName>
</protein>
<dbReference type="AlphaFoldDB" id="A0A975AUK8"/>
<feature type="region of interest" description="Domain III" evidence="6">
    <location>
        <begin position="146"/>
        <end position="187"/>
    </location>
</feature>
<evidence type="ECO:0000259" key="8">
    <source>
        <dbReference type="PROSITE" id="PS50030"/>
    </source>
</evidence>
<keyword evidence="3 6" id="KW-0238">DNA-binding</keyword>
<dbReference type="GO" id="GO:0009379">
    <property type="term" value="C:Holliday junction helicase complex"/>
    <property type="evidence" value="ECO:0007669"/>
    <property type="project" value="InterPro"/>
</dbReference>
<dbReference type="InterPro" id="IPR003583">
    <property type="entry name" value="Hlx-hairpin-Hlx_DNA-bd_motif"/>
</dbReference>
<accession>A0A975AUK8</accession>
<keyword evidence="10" id="KW-1185">Reference proteome</keyword>
<dbReference type="GO" id="GO:0005737">
    <property type="term" value="C:cytoplasm"/>
    <property type="evidence" value="ECO:0007669"/>
    <property type="project" value="UniProtKB-SubCell"/>
</dbReference>
<feature type="region of interest" description="Domain I" evidence="6">
    <location>
        <begin position="1"/>
        <end position="64"/>
    </location>
</feature>
<dbReference type="SUPFAM" id="SSF50249">
    <property type="entry name" value="Nucleic acid-binding proteins"/>
    <property type="match status" value="1"/>
</dbReference>
<dbReference type="InterPro" id="IPR015940">
    <property type="entry name" value="UBA"/>
</dbReference>
<dbReference type="SUPFAM" id="SSF46929">
    <property type="entry name" value="DNA helicase RuvA subunit, C-terminal domain"/>
    <property type="match status" value="1"/>
</dbReference>
<comment type="similarity">
    <text evidence="6">Belongs to the RuvA family.</text>
</comment>
<name>A0A975AUK8_9THEO</name>
<keyword evidence="1 6" id="KW-0963">Cytoplasm</keyword>
<dbReference type="GO" id="GO:0006310">
    <property type="term" value="P:DNA recombination"/>
    <property type="evidence" value="ECO:0007669"/>
    <property type="project" value="UniProtKB-UniRule"/>
</dbReference>
<comment type="function">
    <text evidence="6">The RuvA-RuvB-RuvC complex processes Holliday junction (HJ) DNA during genetic recombination and DNA repair, while the RuvA-RuvB complex plays an important role in the rescue of blocked DNA replication forks via replication fork reversal (RFR). RuvA specifically binds to HJ cruciform DNA, conferring on it an open structure. The RuvB hexamer acts as an ATP-dependent pump, pulling dsDNA into and through the RuvAB complex. HJ branch migration allows RuvC to scan DNA until it finds its consensus sequence, where it cleaves and resolves the cruciform DNA.</text>
</comment>
<dbReference type="InterPro" id="IPR012340">
    <property type="entry name" value="NA-bd_OB-fold"/>
</dbReference>
<evidence type="ECO:0000313" key="10">
    <source>
        <dbReference type="Proteomes" id="UP000671913"/>
    </source>
</evidence>
<dbReference type="GO" id="GO:0000400">
    <property type="term" value="F:four-way junction DNA binding"/>
    <property type="evidence" value="ECO:0007669"/>
    <property type="project" value="UniProtKB-UniRule"/>
</dbReference>
<feature type="coiled-coil region" evidence="7">
    <location>
        <begin position="118"/>
        <end position="145"/>
    </location>
</feature>
<keyword evidence="5 6" id="KW-0234">DNA repair</keyword>
<evidence type="ECO:0000256" key="2">
    <source>
        <dbReference type="ARBA" id="ARBA00022763"/>
    </source>
</evidence>